<dbReference type="SUPFAM" id="SSF103196">
    <property type="entry name" value="Roadblock/LC7 domain"/>
    <property type="match status" value="1"/>
</dbReference>
<evidence type="ECO:0000313" key="1">
    <source>
        <dbReference type="EMBL" id="CEL95777.1"/>
    </source>
</evidence>
<dbReference type="EMBL" id="CDMY01000238">
    <property type="protein sequence ID" value="CEL95777.1"/>
    <property type="molecule type" value="Genomic_DNA"/>
</dbReference>
<proteinExistence type="predicted"/>
<keyword evidence="2" id="KW-1185">Reference proteome</keyword>
<dbReference type="VEuPathDB" id="CryptoDB:Vbra_5015"/>
<gene>
    <name evidence="1" type="ORF">Vbra_5015</name>
</gene>
<evidence type="ECO:0000313" key="2">
    <source>
        <dbReference type="Proteomes" id="UP000041254"/>
    </source>
</evidence>
<dbReference type="Gene3D" id="3.30.450.30">
    <property type="entry name" value="Dynein light chain 2a, cytoplasmic"/>
    <property type="match status" value="1"/>
</dbReference>
<dbReference type="InParanoid" id="A0A0G4EIQ2"/>
<protein>
    <recommendedName>
        <fullName evidence="3">Roadblock/LAMTOR2 domain-containing protein</fullName>
    </recommendedName>
</protein>
<reference evidence="1 2" key="1">
    <citation type="submission" date="2014-11" db="EMBL/GenBank/DDBJ databases">
        <authorList>
            <person name="Zhu J."/>
            <person name="Qi W."/>
            <person name="Song R."/>
        </authorList>
    </citation>
    <scope>NUCLEOTIDE SEQUENCE [LARGE SCALE GENOMIC DNA]</scope>
</reference>
<name>A0A0G4EIQ2_VITBC</name>
<accession>A0A0G4EIQ2</accession>
<dbReference type="AlphaFoldDB" id="A0A0G4EIQ2"/>
<sequence>MATGLLRAGNLSACLRQEKASCPAIENIVLYELSGGVVAAAEKADEEQTIIVGAVLVNVYTEYIAFSEQSNQPLNTVLLSTQHKTIAMTAIGNLILCVVGTKDAPPGLLQNKMELLRNNLTPIFRALGY</sequence>
<dbReference type="OrthoDB" id="271745at2759"/>
<organism evidence="1 2">
    <name type="scientific">Vitrella brassicaformis (strain CCMP3155)</name>
    <dbReference type="NCBI Taxonomy" id="1169540"/>
    <lineage>
        <taxon>Eukaryota</taxon>
        <taxon>Sar</taxon>
        <taxon>Alveolata</taxon>
        <taxon>Colpodellida</taxon>
        <taxon>Vitrellaceae</taxon>
        <taxon>Vitrella</taxon>
    </lineage>
</organism>
<dbReference type="Proteomes" id="UP000041254">
    <property type="component" value="Unassembled WGS sequence"/>
</dbReference>
<evidence type="ECO:0008006" key="3">
    <source>
        <dbReference type="Google" id="ProtNLM"/>
    </source>
</evidence>